<evidence type="ECO:0000313" key="2">
    <source>
        <dbReference type="Proteomes" id="UP000078340"/>
    </source>
</evidence>
<sequence length="59" mass="6669">MSQILTSARPGCVLDFRACQVQMLVKCIVVSGRLQSRNLVHVRCMWYYPSRRGSGHGLC</sequence>
<protein>
    <submittedName>
        <fullName evidence="1">Uncharacterized protein</fullName>
    </submittedName>
</protein>
<reference evidence="1 2" key="1">
    <citation type="submission" date="2016-02" db="EMBL/GenBank/DDBJ databases">
        <title>Biosynthesis of antibiotic leucinostatins and their inhibition on Phytophthora in bio-control Purpureocillium lilacinum.</title>
        <authorList>
            <person name="Wang G."/>
            <person name="Liu Z."/>
            <person name="Lin R."/>
            <person name="Li E."/>
            <person name="Mao Z."/>
            <person name="Ling J."/>
            <person name="Yin W."/>
            <person name="Xie B."/>
        </authorList>
    </citation>
    <scope>NUCLEOTIDE SEQUENCE [LARGE SCALE GENOMIC DNA]</scope>
    <source>
        <strain evidence="1">PLFJ-1</strain>
    </source>
</reference>
<accession>A0A179HX01</accession>
<organism evidence="1 2">
    <name type="scientific">Purpureocillium lilacinum</name>
    <name type="common">Paecilomyces lilacinus</name>
    <dbReference type="NCBI Taxonomy" id="33203"/>
    <lineage>
        <taxon>Eukaryota</taxon>
        <taxon>Fungi</taxon>
        <taxon>Dikarya</taxon>
        <taxon>Ascomycota</taxon>
        <taxon>Pezizomycotina</taxon>
        <taxon>Sordariomycetes</taxon>
        <taxon>Hypocreomycetidae</taxon>
        <taxon>Hypocreales</taxon>
        <taxon>Ophiocordycipitaceae</taxon>
        <taxon>Purpureocillium</taxon>
    </lineage>
</organism>
<dbReference type="EMBL" id="LSBI01000001">
    <property type="protein sequence ID" value="OAQ93979.1"/>
    <property type="molecule type" value="Genomic_DNA"/>
</dbReference>
<gene>
    <name evidence="1" type="ORF">VFPFJ_00087</name>
</gene>
<evidence type="ECO:0000313" key="1">
    <source>
        <dbReference type="EMBL" id="OAQ93979.1"/>
    </source>
</evidence>
<comment type="caution">
    <text evidence="1">The sequence shown here is derived from an EMBL/GenBank/DDBJ whole genome shotgun (WGS) entry which is preliminary data.</text>
</comment>
<name>A0A179HX01_PURLI</name>
<proteinExistence type="predicted"/>
<dbReference type="Proteomes" id="UP000078340">
    <property type="component" value="Unassembled WGS sequence"/>
</dbReference>
<dbReference type="AlphaFoldDB" id="A0A179HX01"/>